<dbReference type="InterPro" id="IPR037278">
    <property type="entry name" value="ARFGAP/RecO"/>
</dbReference>
<evidence type="ECO:0000256" key="7">
    <source>
        <dbReference type="HAMAP-Rule" id="MF_00201"/>
    </source>
</evidence>
<dbReference type="Proteomes" id="UP000306441">
    <property type="component" value="Unassembled WGS sequence"/>
</dbReference>
<keyword evidence="10" id="KW-1185">Reference proteome</keyword>
<protein>
    <recommendedName>
        <fullName evidence="2 7">DNA repair protein RecO</fullName>
    </recommendedName>
    <alternativeName>
        <fullName evidence="6 7">Recombination protein O</fullName>
    </alternativeName>
</protein>
<accession>A0ABY2Q6T7</accession>
<proteinExistence type="inferred from homology"/>
<dbReference type="SUPFAM" id="SSF57863">
    <property type="entry name" value="ArfGap/RecO-like zinc finger"/>
    <property type="match status" value="1"/>
</dbReference>
<dbReference type="RefSeq" id="WP_136358049.1">
    <property type="nucleotide sequence ID" value="NZ_SSNY01000007.1"/>
</dbReference>
<dbReference type="Gene3D" id="2.40.50.140">
    <property type="entry name" value="Nucleic acid-binding proteins"/>
    <property type="match status" value="1"/>
</dbReference>
<name>A0ABY2Q6T7_9HYPH</name>
<dbReference type="InterPro" id="IPR022572">
    <property type="entry name" value="DNA_rep/recomb_RecO_N"/>
</dbReference>
<evidence type="ECO:0000313" key="10">
    <source>
        <dbReference type="Proteomes" id="UP000306441"/>
    </source>
</evidence>
<evidence type="ECO:0000256" key="5">
    <source>
        <dbReference type="ARBA" id="ARBA00023204"/>
    </source>
</evidence>
<keyword evidence="5 7" id="KW-0234">DNA repair</keyword>
<dbReference type="PANTHER" id="PTHR33991:SF1">
    <property type="entry name" value="DNA REPAIR PROTEIN RECO"/>
    <property type="match status" value="1"/>
</dbReference>
<gene>
    <name evidence="7 9" type="primary">recO</name>
    <name evidence="9" type="ORF">E6C48_13585</name>
</gene>
<dbReference type="Pfam" id="PF02565">
    <property type="entry name" value="RecO_C"/>
    <property type="match status" value="1"/>
</dbReference>
<dbReference type="NCBIfam" id="TIGR00613">
    <property type="entry name" value="reco"/>
    <property type="match status" value="1"/>
</dbReference>
<evidence type="ECO:0000259" key="8">
    <source>
        <dbReference type="Pfam" id="PF11967"/>
    </source>
</evidence>
<dbReference type="InterPro" id="IPR012340">
    <property type="entry name" value="NA-bd_OB-fold"/>
</dbReference>
<dbReference type="HAMAP" id="MF_00201">
    <property type="entry name" value="RecO"/>
    <property type="match status" value="1"/>
</dbReference>
<keyword evidence="4 7" id="KW-0233">DNA recombination</keyword>
<sequence>MEWRDEGIILGTRRHGETSAILEVMTRAHGRHMGLVRGGRSRKLQPVLQPGNRVDLVWRARLDEHLGLFQAEALEMNAARLMDSAIAVYGIQLLAAHLRLLPERDPHDAVYETLGVMLGHLDDPDAAGELVARFELLVLDELGYGLDLTQCAATGTSSDLVYVSPKSGRAVSREAGAPWHDRMLALPAFLRRGAGLRGDPVAVAEAFRLTGFFLHRHVYEPRGIEEPGARAGFLAALIRHHAAPKSADGAASGESAA</sequence>
<evidence type="ECO:0000256" key="1">
    <source>
        <dbReference type="ARBA" id="ARBA00007452"/>
    </source>
</evidence>
<evidence type="ECO:0000256" key="2">
    <source>
        <dbReference type="ARBA" id="ARBA00021310"/>
    </source>
</evidence>
<organism evidence="9 10">
    <name type="scientific">Ollibium composti</name>
    <dbReference type="NCBI Taxonomy" id="2675109"/>
    <lineage>
        <taxon>Bacteria</taxon>
        <taxon>Pseudomonadati</taxon>
        <taxon>Pseudomonadota</taxon>
        <taxon>Alphaproteobacteria</taxon>
        <taxon>Hyphomicrobiales</taxon>
        <taxon>Phyllobacteriaceae</taxon>
        <taxon>Ollibium</taxon>
    </lineage>
</organism>
<dbReference type="InterPro" id="IPR042242">
    <property type="entry name" value="RecO_C"/>
</dbReference>
<evidence type="ECO:0000256" key="4">
    <source>
        <dbReference type="ARBA" id="ARBA00023172"/>
    </source>
</evidence>
<dbReference type="Gene3D" id="1.20.1440.120">
    <property type="entry name" value="Recombination protein O, C-terminal domain"/>
    <property type="match status" value="1"/>
</dbReference>
<evidence type="ECO:0000256" key="6">
    <source>
        <dbReference type="ARBA" id="ARBA00033409"/>
    </source>
</evidence>
<comment type="caution">
    <text evidence="9">The sequence shown here is derived from an EMBL/GenBank/DDBJ whole genome shotgun (WGS) entry which is preliminary data.</text>
</comment>
<feature type="domain" description="DNA replication/recombination mediator RecO N-terminal" evidence="8">
    <location>
        <begin position="1"/>
        <end position="71"/>
    </location>
</feature>
<evidence type="ECO:0000313" key="9">
    <source>
        <dbReference type="EMBL" id="THF56728.1"/>
    </source>
</evidence>
<comment type="function">
    <text evidence="7">Involved in DNA repair and RecF pathway recombination.</text>
</comment>
<dbReference type="InterPro" id="IPR003717">
    <property type="entry name" value="RecO"/>
</dbReference>
<keyword evidence="3 7" id="KW-0227">DNA damage</keyword>
<evidence type="ECO:0000256" key="3">
    <source>
        <dbReference type="ARBA" id="ARBA00022763"/>
    </source>
</evidence>
<dbReference type="PANTHER" id="PTHR33991">
    <property type="entry name" value="DNA REPAIR PROTEIN RECO"/>
    <property type="match status" value="1"/>
</dbReference>
<comment type="similarity">
    <text evidence="1 7">Belongs to the RecO family.</text>
</comment>
<dbReference type="Pfam" id="PF11967">
    <property type="entry name" value="RecO_N"/>
    <property type="match status" value="1"/>
</dbReference>
<reference evidence="9 10" key="1">
    <citation type="submission" date="2019-04" db="EMBL/GenBank/DDBJ databases">
        <title>Mesorhizobium composti sp. nov., isolated from compost.</title>
        <authorList>
            <person name="Lin S.-Y."/>
            <person name="Hameed A."/>
            <person name="Hsieh Y.-T."/>
            <person name="Young C.-C."/>
        </authorList>
    </citation>
    <scope>NUCLEOTIDE SEQUENCE [LARGE SCALE GENOMIC DNA]</scope>
    <source>
        <strain evidence="9 10">CC-YTH430</strain>
    </source>
</reference>
<dbReference type="SUPFAM" id="SSF50249">
    <property type="entry name" value="Nucleic acid-binding proteins"/>
    <property type="match status" value="1"/>
</dbReference>
<dbReference type="EMBL" id="SSNY01000007">
    <property type="protein sequence ID" value="THF56728.1"/>
    <property type="molecule type" value="Genomic_DNA"/>
</dbReference>